<sequence>MPGHVNISTRPSPLHLTAAPHHCASHCPQILLEMLPQSLLYAILVVIGLLLECSGFENCCIQTQCDWGPTHLVGCVPPIATMLHKGNPLKESEVRSFLEQRTFNIIPQKPFPIVEHLSLISSLPLQHPGNYLPHGNLTTLRKLTNANGNLLPTPHAPAWGDLTKKNYLDSLSPSISVNLSCMGKPIDPVPPFPVRNHFCSRHPSVSNFYCWNKYVPVMIYRSNFCTIITTIVRHNFTILSMANELVYNINVA</sequence>
<gene>
    <name evidence="1" type="ORF">K435DRAFT_840518</name>
</gene>
<keyword evidence="2" id="KW-1185">Reference proteome</keyword>
<accession>A0A4S8LT31</accession>
<dbReference type="EMBL" id="ML179271">
    <property type="protein sequence ID" value="THU92677.1"/>
    <property type="molecule type" value="Genomic_DNA"/>
</dbReference>
<evidence type="ECO:0000313" key="1">
    <source>
        <dbReference type="EMBL" id="THU92677.1"/>
    </source>
</evidence>
<organism evidence="1 2">
    <name type="scientific">Dendrothele bispora (strain CBS 962.96)</name>
    <dbReference type="NCBI Taxonomy" id="1314807"/>
    <lineage>
        <taxon>Eukaryota</taxon>
        <taxon>Fungi</taxon>
        <taxon>Dikarya</taxon>
        <taxon>Basidiomycota</taxon>
        <taxon>Agaricomycotina</taxon>
        <taxon>Agaricomycetes</taxon>
        <taxon>Agaricomycetidae</taxon>
        <taxon>Agaricales</taxon>
        <taxon>Agaricales incertae sedis</taxon>
        <taxon>Dendrothele</taxon>
    </lineage>
</organism>
<protein>
    <submittedName>
        <fullName evidence="1">Uncharacterized protein</fullName>
    </submittedName>
</protein>
<reference evidence="1 2" key="1">
    <citation type="journal article" date="2019" name="Nat. Ecol. Evol.">
        <title>Megaphylogeny resolves global patterns of mushroom evolution.</title>
        <authorList>
            <person name="Varga T."/>
            <person name="Krizsan K."/>
            <person name="Foldi C."/>
            <person name="Dima B."/>
            <person name="Sanchez-Garcia M."/>
            <person name="Sanchez-Ramirez S."/>
            <person name="Szollosi G.J."/>
            <person name="Szarkandi J.G."/>
            <person name="Papp V."/>
            <person name="Albert L."/>
            <person name="Andreopoulos W."/>
            <person name="Angelini C."/>
            <person name="Antonin V."/>
            <person name="Barry K.W."/>
            <person name="Bougher N.L."/>
            <person name="Buchanan P."/>
            <person name="Buyck B."/>
            <person name="Bense V."/>
            <person name="Catcheside P."/>
            <person name="Chovatia M."/>
            <person name="Cooper J."/>
            <person name="Damon W."/>
            <person name="Desjardin D."/>
            <person name="Finy P."/>
            <person name="Geml J."/>
            <person name="Haridas S."/>
            <person name="Hughes K."/>
            <person name="Justo A."/>
            <person name="Karasinski D."/>
            <person name="Kautmanova I."/>
            <person name="Kiss B."/>
            <person name="Kocsube S."/>
            <person name="Kotiranta H."/>
            <person name="LaButti K.M."/>
            <person name="Lechner B.E."/>
            <person name="Liimatainen K."/>
            <person name="Lipzen A."/>
            <person name="Lukacs Z."/>
            <person name="Mihaltcheva S."/>
            <person name="Morgado L.N."/>
            <person name="Niskanen T."/>
            <person name="Noordeloos M.E."/>
            <person name="Ohm R.A."/>
            <person name="Ortiz-Santana B."/>
            <person name="Ovrebo C."/>
            <person name="Racz N."/>
            <person name="Riley R."/>
            <person name="Savchenko A."/>
            <person name="Shiryaev A."/>
            <person name="Soop K."/>
            <person name="Spirin V."/>
            <person name="Szebenyi C."/>
            <person name="Tomsovsky M."/>
            <person name="Tulloss R.E."/>
            <person name="Uehling J."/>
            <person name="Grigoriev I.V."/>
            <person name="Vagvolgyi C."/>
            <person name="Papp T."/>
            <person name="Martin F.M."/>
            <person name="Miettinen O."/>
            <person name="Hibbett D.S."/>
            <person name="Nagy L.G."/>
        </authorList>
    </citation>
    <scope>NUCLEOTIDE SEQUENCE [LARGE SCALE GENOMIC DNA]</scope>
    <source>
        <strain evidence="1 2">CBS 962.96</strain>
    </source>
</reference>
<feature type="non-terminal residue" evidence="1">
    <location>
        <position position="252"/>
    </location>
</feature>
<proteinExistence type="predicted"/>
<name>A0A4S8LT31_DENBC</name>
<dbReference type="Proteomes" id="UP000297245">
    <property type="component" value="Unassembled WGS sequence"/>
</dbReference>
<dbReference type="AlphaFoldDB" id="A0A4S8LT31"/>
<evidence type="ECO:0000313" key="2">
    <source>
        <dbReference type="Proteomes" id="UP000297245"/>
    </source>
</evidence>